<dbReference type="CDD" id="cd08152">
    <property type="entry name" value="y4iL_like"/>
    <property type="match status" value="1"/>
</dbReference>
<accession>A0A923PJD5</accession>
<dbReference type="Proteomes" id="UP000650081">
    <property type="component" value="Unassembled WGS sequence"/>
</dbReference>
<dbReference type="GO" id="GO:0020037">
    <property type="term" value="F:heme binding"/>
    <property type="evidence" value="ECO:0007669"/>
    <property type="project" value="InterPro"/>
</dbReference>
<keyword evidence="2" id="KW-1185">Reference proteome</keyword>
<reference evidence="1" key="1">
    <citation type="submission" date="2020-08" db="EMBL/GenBank/DDBJ databases">
        <title>Lewinella bacteria from marine environments.</title>
        <authorList>
            <person name="Zhong Y."/>
        </authorList>
    </citation>
    <scope>NUCLEOTIDE SEQUENCE</scope>
    <source>
        <strain evidence="1">KCTC 42187</strain>
    </source>
</reference>
<evidence type="ECO:0000313" key="2">
    <source>
        <dbReference type="Proteomes" id="UP000650081"/>
    </source>
</evidence>
<dbReference type="InterPro" id="IPR020835">
    <property type="entry name" value="Catalase_sf"/>
</dbReference>
<dbReference type="SUPFAM" id="SSF56634">
    <property type="entry name" value="Heme-dependent catalase-like"/>
    <property type="match status" value="1"/>
</dbReference>
<sequence>MHIYSLIFTLLLMGLGGGVAAQRIVPLMATEYPPPGEGAATQKIIGLLKERLEKDFPAPERTLRDAHPKQHGLVKAEFTVSEHIPAEYRVGVFAEPRTFHAWIRYSNLSGQKKPDIAKDSRGMAIKLMGVEGEKILPEQAAATTQDFVFMSTQIFVTKDVKTFGKLLKSINGGKLSAGAFFLTHLGLLKLFASVNIQVADMFDVEWGSTTPYLLGDRAVKYAVLPQTPSGATLPTGTPSDNYLRERMVQTLKDGAVYLDFYIQVQTDAELMPIEDPRVEWSQDLSPFVKVATIKVLQQTFDTPAQQLYGDQLSFTPWHALPVHRPMGGLNRGRRAIYDTMSKFRHTRNGEVSQEPTDWKTFE</sequence>
<dbReference type="PANTHER" id="PTHR36195">
    <property type="entry name" value="DOMAIN PROTEIN, PUTATIVE (AFU_ORTHOLOGUE AFUA_5G01990)-RELATED-RELATED"/>
    <property type="match status" value="1"/>
</dbReference>
<protein>
    <submittedName>
        <fullName evidence="1">Catalase family protein</fullName>
    </submittedName>
</protein>
<name>A0A923PJD5_9BACT</name>
<dbReference type="PANTHER" id="PTHR36195:SF4">
    <property type="entry name" value="DOMAIN PROTEIN, PUTATIVE (AFU_ORTHOLOGUE AFUA_5G01990)-RELATED"/>
    <property type="match status" value="1"/>
</dbReference>
<proteinExistence type="predicted"/>
<dbReference type="RefSeq" id="WP_187467207.1">
    <property type="nucleotide sequence ID" value="NZ_JACSIT010000118.1"/>
</dbReference>
<organism evidence="1 2">
    <name type="scientific">Neolewinella lacunae</name>
    <dbReference type="NCBI Taxonomy" id="1517758"/>
    <lineage>
        <taxon>Bacteria</taxon>
        <taxon>Pseudomonadati</taxon>
        <taxon>Bacteroidota</taxon>
        <taxon>Saprospiria</taxon>
        <taxon>Saprospirales</taxon>
        <taxon>Lewinellaceae</taxon>
        <taxon>Neolewinella</taxon>
    </lineage>
</organism>
<dbReference type="Gene3D" id="2.40.180.10">
    <property type="entry name" value="Catalase core domain"/>
    <property type="match status" value="1"/>
</dbReference>
<dbReference type="AlphaFoldDB" id="A0A923PJD5"/>
<comment type="caution">
    <text evidence="1">The sequence shown here is derived from an EMBL/GenBank/DDBJ whole genome shotgun (WGS) entry which is preliminary data.</text>
</comment>
<evidence type="ECO:0000313" key="1">
    <source>
        <dbReference type="EMBL" id="MBC6995160.1"/>
    </source>
</evidence>
<gene>
    <name evidence="1" type="ORF">H9S92_13350</name>
</gene>
<dbReference type="EMBL" id="JACSIT010000118">
    <property type="protein sequence ID" value="MBC6995160.1"/>
    <property type="molecule type" value="Genomic_DNA"/>
</dbReference>